<proteinExistence type="predicted"/>
<dbReference type="Proteomes" id="UP001203338">
    <property type="component" value="Unassembled WGS sequence"/>
</dbReference>
<evidence type="ECO:0000313" key="2">
    <source>
        <dbReference type="Proteomes" id="UP001203338"/>
    </source>
</evidence>
<reference evidence="1 2" key="1">
    <citation type="submission" date="2022-05" db="EMBL/GenBank/DDBJ databases">
        <authorList>
            <person name="Park J.-S."/>
        </authorList>
    </citation>
    <scope>NUCLEOTIDE SEQUENCE [LARGE SCALE GENOMIC DNA]</scope>
    <source>
        <strain evidence="1 2">2012CJ34-2</strain>
    </source>
</reference>
<comment type="caution">
    <text evidence="1">The sequence shown here is derived from an EMBL/GenBank/DDBJ whole genome shotgun (WGS) entry which is preliminary data.</text>
</comment>
<dbReference type="RefSeq" id="WP_249700626.1">
    <property type="nucleotide sequence ID" value="NZ_JAMFLX010000021.1"/>
</dbReference>
<dbReference type="EMBL" id="JAMFLX010000021">
    <property type="protein sequence ID" value="MCL6271197.1"/>
    <property type="molecule type" value="Genomic_DNA"/>
</dbReference>
<accession>A0ABT0PII6</accession>
<organism evidence="1 2">
    <name type="scientific">Parendozoicomonas callyspongiae</name>
    <dbReference type="NCBI Taxonomy" id="2942213"/>
    <lineage>
        <taxon>Bacteria</taxon>
        <taxon>Pseudomonadati</taxon>
        <taxon>Pseudomonadota</taxon>
        <taxon>Gammaproteobacteria</taxon>
        <taxon>Oceanospirillales</taxon>
        <taxon>Endozoicomonadaceae</taxon>
        <taxon>Parendozoicomonas</taxon>
    </lineage>
</organism>
<protein>
    <submittedName>
        <fullName evidence="1">Uncharacterized protein</fullName>
    </submittedName>
</protein>
<evidence type="ECO:0000313" key="1">
    <source>
        <dbReference type="EMBL" id="MCL6271197.1"/>
    </source>
</evidence>
<sequence length="192" mass="21632">MPENVTELVPQQPREPSQLLPLHSCIRVFRQRIEGDSAWTSGILMDASKDLLLLQVISDQITLNGYQVIRRCDISHIERPAPQHSFILKALELKEQAPRHPGIINLESMASVLKSISRLSPLVTVHQEITDPSVCWIGKVSKVDDDLLFLHCINPDASFESSYDTYDIEGITRIDFGGAYEDALWRVNKAAK</sequence>
<name>A0ABT0PII6_9GAMM</name>
<keyword evidence="2" id="KW-1185">Reference proteome</keyword>
<gene>
    <name evidence="1" type="ORF">M3P05_14825</name>
</gene>